<dbReference type="Pfam" id="PF13391">
    <property type="entry name" value="HNH_2"/>
    <property type="match status" value="1"/>
</dbReference>
<dbReference type="EMBL" id="MDHN01000036">
    <property type="protein sequence ID" value="OFC69846.1"/>
    <property type="molecule type" value="Genomic_DNA"/>
</dbReference>
<evidence type="ECO:0000313" key="3">
    <source>
        <dbReference type="Proteomes" id="UP000175691"/>
    </source>
</evidence>
<dbReference type="InterPro" id="IPR003615">
    <property type="entry name" value="HNH_nuc"/>
</dbReference>
<proteinExistence type="predicted"/>
<protein>
    <recommendedName>
        <fullName evidence="1">HNH nuclease domain-containing protein</fullName>
    </recommendedName>
</protein>
<comment type="caution">
    <text evidence="2">The sequence shown here is derived from an EMBL/GenBank/DDBJ whole genome shotgun (WGS) entry which is preliminary data.</text>
</comment>
<accession>A0A1E7Z8J6</accession>
<keyword evidence="3" id="KW-1185">Reference proteome</keyword>
<name>A0A1E7Z8J6_9ALTE</name>
<feature type="domain" description="HNH nuclease" evidence="1">
    <location>
        <begin position="187"/>
        <end position="240"/>
    </location>
</feature>
<gene>
    <name evidence="2" type="ORF">BFC18_16145</name>
</gene>
<dbReference type="AlphaFoldDB" id="A0A1E7Z8J6"/>
<reference evidence="2 3" key="1">
    <citation type="submission" date="2016-08" db="EMBL/GenBank/DDBJ databases">
        <authorList>
            <person name="Seilhamer J.J."/>
        </authorList>
    </citation>
    <scope>NUCLEOTIDE SEQUENCE [LARGE SCALE GENOMIC DNA]</scope>
    <source>
        <strain evidence="2 3">KCTC 42603</strain>
    </source>
</reference>
<evidence type="ECO:0000313" key="2">
    <source>
        <dbReference type="EMBL" id="OFC69846.1"/>
    </source>
</evidence>
<dbReference type="OrthoDB" id="529575at2"/>
<dbReference type="Proteomes" id="UP000175691">
    <property type="component" value="Unassembled WGS sequence"/>
</dbReference>
<sequence length="301" mass="34770">MATYFAYHAKENKEVYSVEMGYGFPNMIKVNKVNLGDKVYIFQKIHGWEHFELCGRFEATGKYTDTTSDRPYRLRLKDDSKLSEPIRIDEDEWSDALPERVNKLKRNNFQKHFCQQNESCQRELTRDVIDVIERYLRGNIVDSTSDDLLDITSTDLSETEKHQLIKSRLGQGKFKSNVKNFWNSECCAVTLCGISELLIASHIKAWSKCENSDERLDGANGLLLCSHVDKLFDSHLITFKKMASGYTLVLSPKLNARELSAMGIDSGYSLNHSHLTFEQEQRFSQYMSHHNEIFDKRKALG</sequence>
<organism evidence="2 3">
    <name type="scientific">Alteromonas confluentis</name>
    <dbReference type="NCBI Taxonomy" id="1656094"/>
    <lineage>
        <taxon>Bacteria</taxon>
        <taxon>Pseudomonadati</taxon>
        <taxon>Pseudomonadota</taxon>
        <taxon>Gammaproteobacteria</taxon>
        <taxon>Alteromonadales</taxon>
        <taxon>Alteromonadaceae</taxon>
        <taxon>Alteromonas/Salinimonas group</taxon>
        <taxon>Alteromonas</taxon>
    </lineage>
</organism>
<dbReference type="RefSeq" id="WP_070126404.1">
    <property type="nucleotide sequence ID" value="NZ_MDHN01000036.1"/>
</dbReference>
<evidence type="ECO:0000259" key="1">
    <source>
        <dbReference type="Pfam" id="PF13391"/>
    </source>
</evidence>